<dbReference type="PANTHER" id="PTHR14873:SF1">
    <property type="entry name" value="OS06G0694100 PROTEIN"/>
    <property type="match status" value="1"/>
</dbReference>
<dbReference type="RefSeq" id="XP_025425117.1">
    <property type="nucleotide sequence ID" value="XM_025569332.1"/>
</dbReference>
<evidence type="ECO:0000256" key="1">
    <source>
        <dbReference type="ARBA" id="ARBA00034736"/>
    </source>
</evidence>
<evidence type="ECO:0000313" key="4">
    <source>
        <dbReference type="RefSeq" id="XP_025425118.1"/>
    </source>
</evidence>
<dbReference type="PANTHER" id="PTHR14873">
    <property type="entry name" value="OS06G0694100 PROTEIN"/>
    <property type="match status" value="1"/>
</dbReference>
<keyword evidence="2" id="KW-1185">Reference proteome</keyword>
<dbReference type="GeneID" id="112694013"/>
<dbReference type="Pfam" id="PF10521">
    <property type="entry name" value="Tti2"/>
    <property type="match status" value="1"/>
</dbReference>
<organism evidence="2 4">
    <name type="scientific">Sipha flava</name>
    <name type="common">yellow sugarcane aphid</name>
    <dbReference type="NCBI Taxonomy" id="143950"/>
    <lineage>
        <taxon>Eukaryota</taxon>
        <taxon>Metazoa</taxon>
        <taxon>Ecdysozoa</taxon>
        <taxon>Arthropoda</taxon>
        <taxon>Hexapoda</taxon>
        <taxon>Insecta</taxon>
        <taxon>Pterygota</taxon>
        <taxon>Neoptera</taxon>
        <taxon>Paraneoptera</taxon>
        <taxon>Hemiptera</taxon>
        <taxon>Sternorrhyncha</taxon>
        <taxon>Aphidomorpha</taxon>
        <taxon>Aphidoidea</taxon>
        <taxon>Aphididae</taxon>
        <taxon>Sipha</taxon>
    </lineage>
</organism>
<accession>A0A8B8GPW9</accession>
<dbReference type="OrthoDB" id="6417021at2759"/>
<name>A0A8B8GPW9_9HEMI</name>
<protein>
    <submittedName>
        <fullName evidence="3 4">Uncharacterized protein LOC112694013</fullName>
    </submittedName>
</protein>
<gene>
    <name evidence="3 4" type="primary">LOC112694013</name>
</gene>
<evidence type="ECO:0000313" key="3">
    <source>
        <dbReference type="RefSeq" id="XP_025425117.1"/>
    </source>
</evidence>
<dbReference type="RefSeq" id="XP_025425118.1">
    <property type="nucleotide sequence ID" value="XM_025569333.1"/>
</dbReference>
<dbReference type="GO" id="GO:0110078">
    <property type="term" value="C:TTT Hsp90 cochaperone complex"/>
    <property type="evidence" value="ECO:0007669"/>
    <property type="project" value="InterPro"/>
</dbReference>
<dbReference type="Proteomes" id="UP000694846">
    <property type="component" value="Unplaced"/>
</dbReference>
<dbReference type="AlphaFoldDB" id="A0A8B8GPW9"/>
<dbReference type="InterPro" id="IPR016024">
    <property type="entry name" value="ARM-type_fold"/>
</dbReference>
<comment type="similarity">
    <text evidence="1">Belongs to the TTI2 family.</text>
</comment>
<proteinExistence type="inferred from homology"/>
<reference evidence="3 4" key="1">
    <citation type="submission" date="2025-04" db="UniProtKB">
        <authorList>
            <consortium name="RefSeq"/>
        </authorList>
    </citation>
    <scope>IDENTIFICATION</scope>
    <source>
        <tissue evidence="3 4">Whole body</tissue>
    </source>
</reference>
<dbReference type="SUPFAM" id="SSF48371">
    <property type="entry name" value="ARM repeat"/>
    <property type="match status" value="1"/>
</dbReference>
<dbReference type="InterPro" id="IPR018870">
    <property type="entry name" value="Tti2"/>
</dbReference>
<sequence>MTLNFDTENLDEINNSILNGCVPEVSINENHLAERDEALLAHLETAKLVLNKLYNLLSKLLSHDADQQIRPEDILNSCLYLCGEHCKSNLPWSDIESYSLMNLCIEKICSLMNCHSINELFTKIDVSSIFVGLQYKLKNDNWKKYPAAVECYMWVLKYLKMPQLNSFLYLVMPLPLNMFDDYCDSSKITALDAFLHIIDNTPAVELTMSGYDIVLLKSFESGLASLEYQLVPYILKCFLMLISKTQMKHLSKKNIIEWTKFDDVMNILLPRMELEYKNESVECYASILPLILDFIGFSCIRWTERLIPLFVKYIMHINSTFSTVKAIEAFIKQTWPRKNLDWNVLLTILVKALYNEDKINQQPNMENVLAIIECIRILEAARPECVRNVLNKLKECKEFQSKKMFIEFLKTL</sequence>
<evidence type="ECO:0000313" key="2">
    <source>
        <dbReference type="Proteomes" id="UP000694846"/>
    </source>
</evidence>